<dbReference type="EMBL" id="BIFS01000002">
    <property type="protein sequence ID" value="GCE23366.1"/>
    <property type="molecule type" value="Genomic_DNA"/>
</dbReference>
<evidence type="ECO:0000259" key="1">
    <source>
        <dbReference type="PROSITE" id="PS51819"/>
    </source>
</evidence>
<keyword evidence="3" id="KW-1185">Reference proteome</keyword>
<dbReference type="AlphaFoldDB" id="A0A402AW94"/>
<dbReference type="InterPro" id="IPR037523">
    <property type="entry name" value="VOC_core"/>
</dbReference>
<dbReference type="RefSeq" id="WP_126556817.1">
    <property type="nucleotide sequence ID" value="NZ_BIFS01000002.1"/>
</dbReference>
<dbReference type="SUPFAM" id="SSF54593">
    <property type="entry name" value="Glyoxalase/Bleomycin resistance protein/Dihydroxybiphenyl dioxygenase"/>
    <property type="match status" value="1"/>
</dbReference>
<protein>
    <recommendedName>
        <fullName evidence="1">VOC domain-containing protein</fullName>
    </recommendedName>
</protein>
<organism evidence="2 3">
    <name type="scientific">Dictyobacter kobayashii</name>
    <dbReference type="NCBI Taxonomy" id="2014872"/>
    <lineage>
        <taxon>Bacteria</taxon>
        <taxon>Bacillati</taxon>
        <taxon>Chloroflexota</taxon>
        <taxon>Ktedonobacteria</taxon>
        <taxon>Ktedonobacterales</taxon>
        <taxon>Dictyobacteraceae</taxon>
        <taxon>Dictyobacter</taxon>
    </lineage>
</organism>
<name>A0A402AW94_9CHLR</name>
<evidence type="ECO:0000313" key="2">
    <source>
        <dbReference type="EMBL" id="GCE23366.1"/>
    </source>
</evidence>
<dbReference type="PROSITE" id="PS51819">
    <property type="entry name" value="VOC"/>
    <property type="match status" value="1"/>
</dbReference>
<accession>A0A402AW94</accession>
<comment type="caution">
    <text evidence="2">The sequence shown here is derived from an EMBL/GenBank/DDBJ whole genome shotgun (WGS) entry which is preliminary data.</text>
</comment>
<dbReference type="InterPro" id="IPR004360">
    <property type="entry name" value="Glyas_Fos-R_dOase_dom"/>
</dbReference>
<dbReference type="PANTHER" id="PTHR36437">
    <property type="entry name" value="GLYOXALASE/BLEOMYCIN RESISTANCE PROTEIN/DIOXYGENASE"/>
    <property type="match status" value="1"/>
</dbReference>
<dbReference type="InterPro" id="IPR029068">
    <property type="entry name" value="Glyas_Bleomycin-R_OHBP_Dase"/>
</dbReference>
<dbReference type="PANTHER" id="PTHR36437:SF2">
    <property type="entry name" value="GLYOXALASE_BLEOMYCIN RESISTANCE PROTEIN_DIOXYGENASE"/>
    <property type="match status" value="1"/>
</dbReference>
<dbReference type="Proteomes" id="UP000287188">
    <property type="component" value="Unassembled WGS sequence"/>
</dbReference>
<dbReference type="OrthoDB" id="9794917at2"/>
<evidence type="ECO:0000313" key="3">
    <source>
        <dbReference type="Proteomes" id="UP000287188"/>
    </source>
</evidence>
<proteinExistence type="predicted"/>
<reference evidence="3" key="1">
    <citation type="submission" date="2018-12" db="EMBL/GenBank/DDBJ databases">
        <title>Tengunoibacter tsumagoiensis gen. nov., sp. nov., Dictyobacter kobayashii sp. nov., D. alpinus sp. nov., and D. joshuensis sp. nov. and description of Dictyobacteraceae fam. nov. within the order Ktedonobacterales isolated from Tengu-no-mugimeshi.</title>
        <authorList>
            <person name="Wang C.M."/>
            <person name="Zheng Y."/>
            <person name="Sakai Y."/>
            <person name="Toyoda A."/>
            <person name="Minakuchi Y."/>
            <person name="Abe K."/>
            <person name="Yokota A."/>
            <person name="Yabe S."/>
        </authorList>
    </citation>
    <scope>NUCLEOTIDE SEQUENCE [LARGE SCALE GENOMIC DNA]</scope>
    <source>
        <strain evidence="3">Uno11</strain>
    </source>
</reference>
<gene>
    <name evidence="2" type="primary">yurT</name>
    <name evidence="2" type="ORF">KDK_71660</name>
</gene>
<dbReference type="Gene3D" id="3.10.180.10">
    <property type="entry name" value="2,3-Dihydroxybiphenyl 1,2-Dioxygenase, domain 1"/>
    <property type="match status" value="1"/>
</dbReference>
<dbReference type="Pfam" id="PF00903">
    <property type="entry name" value="Glyoxalase"/>
    <property type="match status" value="1"/>
</dbReference>
<feature type="domain" description="VOC" evidence="1">
    <location>
        <begin position="1"/>
        <end position="130"/>
    </location>
</feature>
<sequence>MIEHVSVITLIVHDQYEALRFYTEKLGLEKRMDIPYGEHGRWITIAPRGDQSLQIVLQGIDWFEGEERARKEAQVGQNPTLVFAVDNCQQTYEELLGRGLEFTQPPTNSGWGIQATTKDLYGNTLVLAEYPKHQQ</sequence>